<feature type="transmembrane region" description="Helical" evidence="1">
    <location>
        <begin position="40"/>
        <end position="62"/>
    </location>
</feature>
<keyword evidence="1" id="KW-0812">Transmembrane</keyword>
<accession>A0A182QB93</accession>
<organism evidence="2 3">
    <name type="scientific">Anopheles farauti</name>
    <dbReference type="NCBI Taxonomy" id="69004"/>
    <lineage>
        <taxon>Eukaryota</taxon>
        <taxon>Metazoa</taxon>
        <taxon>Ecdysozoa</taxon>
        <taxon>Arthropoda</taxon>
        <taxon>Hexapoda</taxon>
        <taxon>Insecta</taxon>
        <taxon>Pterygota</taxon>
        <taxon>Neoptera</taxon>
        <taxon>Endopterygota</taxon>
        <taxon>Diptera</taxon>
        <taxon>Nematocera</taxon>
        <taxon>Culicoidea</taxon>
        <taxon>Culicidae</taxon>
        <taxon>Anophelinae</taxon>
        <taxon>Anopheles</taxon>
    </lineage>
</organism>
<keyword evidence="1" id="KW-1133">Transmembrane helix</keyword>
<reference evidence="2" key="2">
    <citation type="submission" date="2020-05" db="UniProtKB">
        <authorList>
            <consortium name="EnsemblMetazoa"/>
        </authorList>
    </citation>
    <scope>IDENTIFICATION</scope>
    <source>
        <strain evidence="2">FAR1</strain>
    </source>
</reference>
<evidence type="ECO:0000313" key="2">
    <source>
        <dbReference type="EnsemblMetazoa" id="AFAF006721-PA"/>
    </source>
</evidence>
<keyword evidence="1" id="KW-0472">Membrane</keyword>
<proteinExistence type="predicted"/>
<reference evidence="3" key="1">
    <citation type="submission" date="2014-01" db="EMBL/GenBank/DDBJ databases">
        <title>The Genome Sequence of Anopheles farauti FAR1 (V2).</title>
        <authorList>
            <consortium name="The Broad Institute Genomics Platform"/>
            <person name="Neafsey D.E."/>
            <person name="Besansky N."/>
            <person name="Howell P."/>
            <person name="Walton C."/>
            <person name="Young S.K."/>
            <person name="Zeng Q."/>
            <person name="Gargeya S."/>
            <person name="Fitzgerald M."/>
            <person name="Haas B."/>
            <person name="Abouelleil A."/>
            <person name="Allen A.W."/>
            <person name="Alvarado L."/>
            <person name="Arachchi H.M."/>
            <person name="Berlin A.M."/>
            <person name="Chapman S.B."/>
            <person name="Gainer-Dewar J."/>
            <person name="Goldberg J."/>
            <person name="Griggs A."/>
            <person name="Gujja S."/>
            <person name="Hansen M."/>
            <person name="Howarth C."/>
            <person name="Imamovic A."/>
            <person name="Ireland A."/>
            <person name="Larimer J."/>
            <person name="McCowan C."/>
            <person name="Murphy C."/>
            <person name="Pearson M."/>
            <person name="Poon T.W."/>
            <person name="Priest M."/>
            <person name="Roberts A."/>
            <person name="Saif S."/>
            <person name="Shea T."/>
            <person name="Sisk P."/>
            <person name="Sykes S."/>
            <person name="Wortman J."/>
            <person name="Nusbaum C."/>
            <person name="Birren B."/>
        </authorList>
    </citation>
    <scope>NUCLEOTIDE SEQUENCE [LARGE SCALE GENOMIC DNA]</scope>
    <source>
        <strain evidence="3">FAR1</strain>
    </source>
</reference>
<keyword evidence="3" id="KW-1185">Reference proteome</keyword>
<name>A0A182QB93_9DIPT</name>
<dbReference type="VEuPathDB" id="VectorBase:AFAF006721"/>
<sequence length="266" mass="29650">MPTMLSVFRAVTWFSTFARCSTTLVDMSSSALDTYGKEQLMIPLVVVLVVVVVEISPPGVVVREDRQQKQHDHRVAHLALQQQLHQMLGALVQRDHPDHDQQPHLHRVLRRVEVHVLVGGDTGFFCQKYHSTAIWAGGIRAGPRLPQAPGSHRNTSILIVTVSSEKERFGGASCEMSLLEKGRTFQCPLPRGTTPTIQRNFPRLCSLPAYRWPVVLVDALARWYVLTVLLGAAPVRGLATQQLLIMASVAHESRRTQHHSICSIRG</sequence>
<dbReference type="AlphaFoldDB" id="A0A182QB93"/>
<evidence type="ECO:0000313" key="3">
    <source>
        <dbReference type="Proteomes" id="UP000075886"/>
    </source>
</evidence>
<protein>
    <submittedName>
        <fullName evidence="2">Uncharacterized protein</fullName>
    </submittedName>
</protein>
<evidence type="ECO:0000256" key="1">
    <source>
        <dbReference type="SAM" id="Phobius"/>
    </source>
</evidence>
<dbReference type="EnsemblMetazoa" id="AFAF006721-RA">
    <property type="protein sequence ID" value="AFAF006721-PA"/>
    <property type="gene ID" value="AFAF006721"/>
</dbReference>
<dbReference type="EMBL" id="AXCN02000890">
    <property type="status" value="NOT_ANNOTATED_CDS"/>
    <property type="molecule type" value="Genomic_DNA"/>
</dbReference>
<dbReference type="Proteomes" id="UP000075886">
    <property type="component" value="Unassembled WGS sequence"/>
</dbReference>